<keyword evidence="3" id="KW-1185">Reference proteome</keyword>
<evidence type="ECO:0000313" key="3">
    <source>
        <dbReference type="Proteomes" id="UP001176806"/>
    </source>
</evidence>
<comment type="caution">
    <text evidence="2">The sequence shown here is derived from an EMBL/GenBank/DDBJ whole genome shotgun (WGS) entry which is preliminary data.</text>
</comment>
<evidence type="ECO:0000259" key="1">
    <source>
        <dbReference type="Pfam" id="PF00656"/>
    </source>
</evidence>
<dbReference type="Pfam" id="PF00656">
    <property type="entry name" value="Peptidase_C14"/>
    <property type="match status" value="1"/>
</dbReference>
<dbReference type="EMBL" id="JAUOEL010000003">
    <property type="protein sequence ID" value="MDO5974531.1"/>
    <property type="molecule type" value="Genomic_DNA"/>
</dbReference>
<name>A0ABT8WNP8_9FLAO</name>
<dbReference type="SUPFAM" id="SSF52129">
    <property type="entry name" value="Caspase-like"/>
    <property type="match status" value="1"/>
</dbReference>
<reference evidence="2" key="1">
    <citation type="submission" date="2023-07" db="EMBL/GenBank/DDBJ databases">
        <title>Two novel species in the genus Flavivirga.</title>
        <authorList>
            <person name="Kwon K."/>
        </authorList>
    </citation>
    <scope>NUCLEOTIDE SEQUENCE</scope>
    <source>
        <strain evidence="2">KACC 14158</strain>
    </source>
</reference>
<gene>
    <name evidence="2" type="ORF">Q4Q40_10070</name>
</gene>
<organism evidence="2 3">
    <name type="scientific">Flavivirga jejuensis</name>
    <dbReference type="NCBI Taxonomy" id="870487"/>
    <lineage>
        <taxon>Bacteria</taxon>
        <taxon>Pseudomonadati</taxon>
        <taxon>Bacteroidota</taxon>
        <taxon>Flavobacteriia</taxon>
        <taxon>Flavobacteriales</taxon>
        <taxon>Flavobacteriaceae</taxon>
        <taxon>Flavivirga</taxon>
    </lineage>
</organism>
<evidence type="ECO:0000313" key="2">
    <source>
        <dbReference type="EMBL" id="MDO5974531.1"/>
    </source>
</evidence>
<dbReference type="Gene3D" id="3.40.50.1460">
    <property type="match status" value="1"/>
</dbReference>
<dbReference type="RefSeq" id="WP_303301669.1">
    <property type="nucleotide sequence ID" value="NZ_BAABDA010000050.1"/>
</dbReference>
<sequence>MALIFSKNNDGAPQTHAFIIGVGGYPFLLGGIHEQQQVIEHIGLLKQLTSPPKSALAFRDGLLAIESDPNIHHNKPLGSIELLLSPSPDDPEPGIPGEVFEAATFNNISAAYNDWKKRCDSHEDNVAIFFFCGHGVEKMDHFLLAEDFGDNPNNPWQKSINFNMTRSGFHSCKANTQCFFVDACRQITGEMLSSVVLGNALDTPNLLTTPCLNDLTTEAAAKTKAAHGPKRKPSYFTQALLKALNGVVADNKGRHGWSVTTGDLAVHIQTVMGIVKPGQDHVGRCPSFLKTPVDLIRFDNPPLVALSIACNPENATPLANLSCKDLNTFNTQTRNPNGMASWEIDVISGIHELTAEFQNSEFQPCRRHENITPLDNFKELKCLPL</sequence>
<dbReference type="Proteomes" id="UP001176806">
    <property type="component" value="Unassembled WGS sequence"/>
</dbReference>
<dbReference type="InterPro" id="IPR011600">
    <property type="entry name" value="Pept_C14_caspase"/>
</dbReference>
<protein>
    <submittedName>
        <fullName evidence="2">Caspase family protein</fullName>
    </submittedName>
</protein>
<proteinExistence type="predicted"/>
<dbReference type="InterPro" id="IPR029030">
    <property type="entry name" value="Caspase-like_dom_sf"/>
</dbReference>
<feature type="domain" description="Peptidase C14 caspase" evidence="1">
    <location>
        <begin position="98"/>
        <end position="245"/>
    </location>
</feature>
<accession>A0ABT8WNP8</accession>